<protein>
    <submittedName>
        <fullName evidence="2">Uncharacterized protein</fullName>
    </submittedName>
</protein>
<reference evidence="2" key="1">
    <citation type="submission" date="2024-02" db="UniProtKB">
        <authorList>
            <consortium name="WormBaseParasite"/>
        </authorList>
    </citation>
    <scope>IDENTIFICATION</scope>
</reference>
<sequence>MSKFRVPTWFWRPRNKPAFPVLKDNYKCFNKLLSPDKAFRFINFLELSLFLGLLLNFLMYSTPKTSHLNDNEVFDRLLQQVLFIGIHIIATTFAIYASYNLKPFVMQIYMLFATPYFSLAISFCAVLFVELTVFIYSDDHKDFDRLLVDLGNVAGKDLNSRVDWLLAWVAFIGAVLIWQLITTFSFYNYIRDRQIEIEERQIVTPNHLQSIDLEKKSFEIYTLPPPPPYVEC</sequence>
<evidence type="ECO:0000313" key="2">
    <source>
        <dbReference type="WBParaSite" id="MBELARI_LOCUS6750"/>
    </source>
</evidence>
<evidence type="ECO:0000313" key="1">
    <source>
        <dbReference type="Proteomes" id="UP000887575"/>
    </source>
</evidence>
<organism evidence="1 2">
    <name type="scientific">Mesorhabditis belari</name>
    <dbReference type="NCBI Taxonomy" id="2138241"/>
    <lineage>
        <taxon>Eukaryota</taxon>
        <taxon>Metazoa</taxon>
        <taxon>Ecdysozoa</taxon>
        <taxon>Nematoda</taxon>
        <taxon>Chromadorea</taxon>
        <taxon>Rhabditida</taxon>
        <taxon>Rhabditina</taxon>
        <taxon>Rhabditomorpha</taxon>
        <taxon>Rhabditoidea</taxon>
        <taxon>Rhabditidae</taxon>
        <taxon>Mesorhabditinae</taxon>
        <taxon>Mesorhabditis</taxon>
    </lineage>
</organism>
<proteinExistence type="predicted"/>
<dbReference type="Proteomes" id="UP000887575">
    <property type="component" value="Unassembled WGS sequence"/>
</dbReference>
<dbReference type="WBParaSite" id="MBELARI_LOCUS6750">
    <property type="protein sequence ID" value="MBELARI_LOCUS6750"/>
    <property type="gene ID" value="MBELARI_LOCUS6750"/>
</dbReference>
<keyword evidence="1" id="KW-1185">Reference proteome</keyword>
<accession>A0A915EZR0</accession>
<name>A0A915EZR0_9BILA</name>
<dbReference type="AlphaFoldDB" id="A0A915EZR0"/>